<dbReference type="Proteomes" id="UP000241010">
    <property type="component" value="Unassembled WGS sequence"/>
</dbReference>
<protein>
    <submittedName>
        <fullName evidence="1">Phage tail protein I</fullName>
    </submittedName>
</protein>
<evidence type="ECO:0000313" key="2">
    <source>
        <dbReference type="Proteomes" id="UP000241010"/>
    </source>
</evidence>
<accession>A0A2T4JNA5</accession>
<sequence>MTSILPPNATTAERAFEAALAALCDLPVPVGKLWSPETCPAALLPWLAWALSVDDWDPAWSESRRREVIAASVDLHRHKGTVGAIRRALRLAGYGDAAVTEAWQLPRLGAAPPLGRSWQLGWSGISWADYDIGITRPIARRDADALRDRLAAVAPVRCRLRRITLAGGVRHVLGRGVWDLGNQIPLGGVYHYEVQ</sequence>
<proteinExistence type="predicted"/>
<dbReference type="EMBL" id="PZKG01000281">
    <property type="protein sequence ID" value="PTE19392.1"/>
    <property type="molecule type" value="Genomic_DNA"/>
</dbReference>
<gene>
    <name evidence="1" type="ORF">C5F48_23180</name>
</gene>
<organism evidence="1 2">
    <name type="scientific">Cereibacter changlensis JA139</name>
    <dbReference type="NCBI Taxonomy" id="1188249"/>
    <lineage>
        <taxon>Bacteria</taxon>
        <taxon>Pseudomonadati</taxon>
        <taxon>Pseudomonadota</taxon>
        <taxon>Alphaproteobacteria</taxon>
        <taxon>Rhodobacterales</taxon>
        <taxon>Paracoccaceae</taxon>
        <taxon>Cereibacter</taxon>
    </lineage>
</organism>
<keyword evidence="2" id="KW-1185">Reference proteome</keyword>
<dbReference type="Pfam" id="PF09684">
    <property type="entry name" value="Tail_P2_I"/>
    <property type="match status" value="1"/>
</dbReference>
<dbReference type="NCBIfam" id="TIGR01634">
    <property type="entry name" value="tail_P2_I"/>
    <property type="match status" value="1"/>
</dbReference>
<reference evidence="1 2" key="1">
    <citation type="submission" date="2018-03" db="EMBL/GenBank/DDBJ databases">
        <title>Cereibacter changlensis.</title>
        <authorList>
            <person name="Meyer T.E."/>
            <person name="Miller S."/>
            <person name="Lodha T."/>
            <person name="Gandham S."/>
            <person name="Chintalapati S."/>
            <person name="Chintalapati V.R."/>
        </authorList>
    </citation>
    <scope>NUCLEOTIDE SEQUENCE [LARGE SCALE GENOMIC DNA]</scope>
    <source>
        <strain evidence="1 2">JA139</strain>
    </source>
</reference>
<comment type="caution">
    <text evidence="1">The sequence shown here is derived from an EMBL/GenBank/DDBJ whole genome shotgun (WGS) entry which is preliminary data.</text>
</comment>
<dbReference type="AlphaFoldDB" id="A0A2T4JNA5"/>
<dbReference type="OrthoDB" id="90759at2"/>
<dbReference type="RefSeq" id="WP_107666057.1">
    <property type="nucleotide sequence ID" value="NZ_PZKG01000281.1"/>
</dbReference>
<dbReference type="InterPro" id="IPR006521">
    <property type="entry name" value="Tail_protein_I"/>
</dbReference>
<evidence type="ECO:0000313" key="1">
    <source>
        <dbReference type="EMBL" id="PTE19392.1"/>
    </source>
</evidence>
<name>A0A2T4JNA5_9RHOB</name>